<dbReference type="PANTHER" id="PTHR30288">
    <property type="entry name" value="FLAGELLAR CAP/ASSEMBLY PROTEIN FLID"/>
    <property type="match status" value="1"/>
</dbReference>
<dbReference type="Pfam" id="PF07196">
    <property type="entry name" value="Flagellin_IN"/>
    <property type="match status" value="1"/>
</dbReference>
<comment type="subunit">
    <text evidence="2 5">Homopentamer.</text>
</comment>
<dbReference type="InterPro" id="IPR000421">
    <property type="entry name" value="FA58C"/>
</dbReference>
<dbReference type="PROSITE" id="PS50022">
    <property type="entry name" value="FA58C_3"/>
    <property type="match status" value="1"/>
</dbReference>
<evidence type="ECO:0000256" key="1">
    <source>
        <dbReference type="ARBA" id="ARBA00009764"/>
    </source>
</evidence>
<keyword evidence="5" id="KW-0964">Secreted</keyword>
<dbReference type="GO" id="GO:0007155">
    <property type="term" value="P:cell adhesion"/>
    <property type="evidence" value="ECO:0007669"/>
    <property type="project" value="InterPro"/>
</dbReference>
<dbReference type="InterPro" id="IPR040026">
    <property type="entry name" value="FliD"/>
</dbReference>
<dbReference type="GO" id="GO:0009424">
    <property type="term" value="C:bacterial-type flagellum hook"/>
    <property type="evidence" value="ECO:0007669"/>
    <property type="project" value="UniProtKB-UniRule"/>
</dbReference>
<dbReference type="Pfam" id="PF02465">
    <property type="entry name" value="FliD_N"/>
    <property type="match status" value="1"/>
</dbReference>
<dbReference type="EMBL" id="CP062796">
    <property type="protein sequence ID" value="QUL97941.1"/>
    <property type="molecule type" value="Genomic_DNA"/>
</dbReference>
<dbReference type="Gene3D" id="2.60.120.260">
    <property type="entry name" value="Galactose-binding domain-like"/>
    <property type="match status" value="1"/>
</dbReference>
<sequence>MASQLTMNVTGIDTETIIQELMKIERRPLTALEARQQAIADKKAAWAAIKDKLDSLSSKITALLERTLFDKKAVSVQEPSVVTVQASTTAIPGSYDLSVTSLAVAQVVQSKGFQSSDQSLGFSGTLILNGKSISVTTTDSLTAIAQKINATTGVGVTASVMQVSSSDYRLILTSQSTGTANEMTFGGDTTLLKDSLGIIVTVNGVDQPNEIRAAQDAVFSVNGVQFIRSSNQVSDVIPGLTLTLLEARDPVTGQGGKTSFTVKYDDDAVVSCVKSFVDEYNSFLDLVTKYNSWDPEAKKGGLLFGDPLLLRLLNEIRRVIFGEIKGAVPNYNFVGSVGLSTGSGSTFSRDGKITLDEAKLREALGKNRDAVAILFGAKAMNVALSSNGATAQASSYYSAEFAPDGAINGVSTSALWGSAGGGWHDGTQADFTNDWLQINFGTLRTIDTINVYTLDSATYPASAYGIRDFSIEYYDGSSWKQLASYTGNTQGMVSASFEPVTTDSIRIVVTNSNDGQFSRITEVEAFNKSDGVFNILRDTIQKYTAYDGFLDLRQAQLDSQDKSIATQIENLQRRLDMRLASLRRQFTALETMLMKMNSQGLWLAQQIQGFSTST</sequence>
<reference evidence="7" key="2">
    <citation type="journal article" date="2023" name="Biology">
        <title>Prokaryotic Life Associated with Coal-Fire Gas Vents Revealed by Metagenomics.</title>
        <authorList>
            <person name="Kadnikov V.V."/>
            <person name="Mardanov A.V."/>
            <person name="Beletsky A.V."/>
            <person name="Karnachuk O.V."/>
            <person name="Ravin N.V."/>
        </authorList>
    </citation>
    <scope>NUCLEOTIDE SEQUENCE</scope>
    <source>
        <strain evidence="7">Bu02</strain>
    </source>
</reference>
<dbReference type="Pfam" id="PF22633">
    <property type="entry name" value="F5_F8_type_C_2"/>
    <property type="match status" value="1"/>
</dbReference>
<proteinExistence type="inferred from homology"/>
<organism evidence="7">
    <name type="scientific">Candidatus Fermentithermobacillus carboniphilus</name>
    <dbReference type="NCBI Taxonomy" id="3085328"/>
    <lineage>
        <taxon>Bacteria</taxon>
        <taxon>Bacillati</taxon>
        <taxon>Bacillota</taxon>
        <taxon>Candidatus Fermentithermobacillia</taxon>
        <taxon>Candidatus Fermentithermobacillales</taxon>
        <taxon>Candidatus Fermentithermobacillaceae</taxon>
        <taxon>Candidatus Fermentithermobacillus</taxon>
    </lineage>
</organism>
<evidence type="ECO:0000313" key="7">
    <source>
        <dbReference type="EMBL" id="QUL97941.1"/>
    </source>
</evidence>
<dbReference type="SUPFAM" id="SSF49785">
    <property type="entry name" value="Galactose-binding domain-like"/>
    <property type="match status" value="1"/>
</dbReference>
<reference evidence="7" key="1">
    <citation type="submission" date="2020-10" db="EMBL/GenBank/DDBJ databases">
        <authorList>
            <person name="Kadnikov V."/>
            <person name="Beletsky A.V."/>
            <person name="Mardanov A.V."/>
            <person name="Karnachuk O.V."/>
            <person name="Ravin N.V."/>
        </authorList>
    </citation>
    <scope>NUCLEOTIDE SEQUENCE</scope>
    <source>
        <strain evidence="7">Bu02</strain>
    </source>
</reference>
<comment type="function">
    <text evidence="5">Required for morphogenesis and for the elongation of the flagellar filament by facilitating polymerization of the flagellin monomers at the tip of growing filament. Forms a capping structure, which prevents flagellin subunits (transported through the central channel of the flagellum) from leaking out without polymerization at the distal end.</text>
</comment>
<dbReference type="GO" id="GO:0009421">
    <property type="term" value="C:bacterial-type flagellum filament cap"/>
    <property type="evidence" value="ECO:0007669"/>
    <property type="project" value="InterPro"/>
</dbReference>
<dbReference type="InterPro" id="IPR003481">
    <property type="entry name" value="FliD_N"/>
</dbReference>
<gene>
    <name evidence="7" type="primary">fliD</name>
    <name evidence="7" type="ORF">IMF26_07645</name>
</gene>
<dbReference type="InterPro" id="IPR008979">
    <property type="entry name" value="Galactose-bd-like_sf"/>
</dbReference>
<keyword evidence="4 5" id="KW-0975">Bacterial flagellum</keyword>
<dbReference type="InterPro" id="IPR010809">
    <property type="entry name" value="FliD_C"/>
</dbReference>
<dbReference type="InterPro" id="IPR010810">
    <property type="entry name" value="Flagellin_hook_IN_motif"/>
</dbReference>
<name>A0AAT9LA48_9FIRM</name>
<evidence type="ECO:0000259" key="6">
    <source>
        <dbReference type="PROSITE" id="PS50022"/>
    </source>
</evidence>
<evidence type="ECO:0000256" key="4">
    <source>
        <dbReference type="ARBA" id="ARBA00023143"/>
    </source>
</evidence>
<comment type="subcellular location">
    <subcellularLocation>
        <location evidence="5">Secreted</location>
    </subcellularLocation>
    <subcellularLocation>
        <location evidence="5">Bacterial flagellum</location>
    </subcellularLocation>
</comment>
<dbReference type="KEGG" id="fcz:IMF26_07645"/>
<dbReference type="PANTHER" id="PTHR30288:SF0">
    <property type="entry name" value="FLAGELLAR HOOK-ASSOCIATED PROTEIN 2"/>
    <property type="match status" value="1"/>
</dbReference>
<accession>A0AAT9LA48</accession>
<keyword evidence="7" id="KW-0282">Flagellum</keyword>
<evidence type="ECO:0000256" key="2">
    <source>
        <dbReference type="ARBA" id="ARBA00011255"/>
    </source>
</evidence>
<dbReference type="Pfam" id="PF07195">
    <property type="entry name" value="FliD_C"/>
    <property type="match status" value="2"/>
</dbReference>
<keyword evidence="3" id="KW-0175">Coiled coil</keyword>
<keyword evidence="7" id="KW-0966">Cell projection</keyword>
<keyword evidence="7" id="KW-0969">Cilium</keyword>
<comment type="similarity">
    <text evidence="1 5">Belongs to the FliD family.</text>
</comment>
<feature type="domain" description="F5/8 type C" evidence="6">
    <location>
        <begin position="377"/>
        <end position="528"/>
    </location>
</feature>
<evidence type="ECO:0000256" key="5">
    <source>
        <dbReference type="RuleBase" id="RU362066"/>
    </source>
</evidence>
<dbReference type="GO" id="GO:0071973">
    <property type="term" value="P:bacterial-type flagellum-dependent cell motility"/>
    <property type="evidence" value="ECO:0007669"/>
    <property type="project" value="TreeGrafter"/>
</dbReference>
<dbReference type="AlphaFoldDB" id="A0AAT9LA48"/>
<evidence type="ECO:0000256" key="3">
    <source>
        <dbReference type="ARBA" id="ARBA00023054"/>
    </source>
</evidence>
<dbReference type="GO" id="GO:0005576">
    <property type="term" value="C:extracellular region"/>
    <property type="evidence" value="ECO:0007669"/>
    <property type="project" value="UniProtKB-SubCell"/>
</dbReference>
<protein>
    <recommendedName>
        <fullName evidence="5">Flagellar hook-associated protein 2</fullName>
        <shortName evidence="5">HAP2</shortName>
    </recommendedName>
    <alternativeName>
        <fullName evidence="5">Flagellar cap protein</fullName>
    </alternativeName>
</protein>